<dbReference type="InterPro" id="IPR017861">
    <property type="entry name" value="KAE1/TsaD"/>
</dbReference>
<keyword evidence="5 7" id="KW-0012">Acyltransferase</keyword>
<feature type="binding site" evidence="7">
    <location>
        <position position="164"/>
    </location>
    <ligand>
        <name>substrate</name>
    </ligand>
</feature>
<comment type="subcellular location">
    <subcellularLocation>
        <location evidence="7">Cytoplasm</location>
    </subcellularLocation>
</comment>
<dbReference type="GO" id="GO:0002949">
    <property type="term" value="P:tRNA threonylcarbamoyladenosine modification"/>
    <property type="evidence" value="ECO:0007669"/>
    <property type="project" value="UniProtKB-UniRule"/>
</dbReference>
<gene>
    <name evidence="7 9" type="primary">tsaD</name>
    <name evidence="9" type="ORF">KDW03_04700</name>
</gene>
<evidence type="ECO:0000256" key="7">
    <source>
        <dbReference type="HAMAP-Rule" id="MF_01445"/>
    </source>
</evidence>
<keyword evidence="3 7" id="KW-0479">Metal-binding</keyword>
<dbReference type="NCBIfam" id="TIGR03723">
    <property type="entry name" value="T6A_TsaD_YgjD"/>
    <property type="match status" value="1"/>
</dbReference>
<accession>A0AAX3BFM7</accession>
<feature type="binding site" evidence="7">
    <location>
        <begin position="131"/>
        <end position="135"/>
    </location>
    <ligand>
        <name>substrate</name>
    </ligand>
</feature>
<name>A0AAX3BFM7_9SPIR</name>
<dbReference type="FunFam" id="3.30.420.40:FF:000012">
    <property type="entry name" value="tRNA N6-adenosine threonylcarbamoyltransferase"/>
    <property type="match status" value="1"/>
</dbReference>
<dbReference type="InterPro" id="IPR017860">
    <property type="entry name" value="Peptidase_M22_CS"/>
</dbReference>
<dbReference type="Pfam" id="PF00814">
    <property type="entry name" value="TsaD"/>
    <property type="match status" value="1"/>
</dbReference>
<dbReference type="RefSeq" id="WP_271436235.1">
    <property type="nucleotide sequence ID" value="NZ_CP073355.1"/>
</dbReference>
<dbReference type="InterPro" id="IPR043129">
    <property type="entry name" value="ATPase_NBD"/>
</dbReference>
<dbReference type="PRINTS" id="PR00789">
    <property type="entry name" value="OSIALOPTASE"/>
</dbReference>
<feature type="binding site" evidence="7">
    <location>
        <position position="113"/>
    </location>
    <ligand>
        <name>Fe cation</name>
        <dbReference type="ChEBI" id="CHEBI:24875"/>
    </ligand>
</feature>
<dbReference type="GO" id="GO:0005506">
    <property type="term" value="F:iron ion binding"/>
    <property type="evidence" value="ECO:0007669"/>
    <property type="project" value="UniProtKB-UniRule"/>
</dbReference>
<keyword evidence="2 7" id="KW-0819">tRNA processing</keyword>
<feature type="binding site" evidence="7">
    <location>
        <position position="181"/>
    </location>
    <ligand>
        <name>substrate</name>
    </ligand>
</feature>
<dbReference type="PANTHER" id="PTHR11735">
    <property type="entry name" value="TRNA N6-ADENOSINE THREONYLCARBAMOYLTRANSFERASE"/>
    <property type="match status" value="1"/>
</dbReference>
<protein>
    <recommendedName>
        <fullName evidence="7">tRNA N6-adenosine threonylcarbamoyltransferase</fullName>
        <ecNumber evidence="7">2.3.1.234</ecNumber>
    </recommendedName>
    <alternativeName>
        <fullName evidence="7">N6-L-threonylcarbamoyladenine synthase</fullName>
        <shortName evidence="7">t(6)A synthase</shortName>
    </alternativeName>
    <alternativeName>
        <fullName evidence="7">t(6)A37 threonylcarbamoyladenosine biosynthesis protein TsaD</fullName>
    </alternativeName>
    <alternativeName>
        <fullName evidence="7">tRNA threonylcarbamoyladenosine biosynthesis protein TsaD</fullName>
    </alternativeName>
</protein>
<feature type="binding site" evidence="7">
    <location>
        <position position="275"/>
    </location>
    <ligand>
        <name>substrate</name>
    </ligand>
</feature>
<comment type="cofactor">
    <cofactor evidence="7">
        <name>Fe(2+)</name>
        <dbReference type="ChEBI" id="CHEBI:29033"/>
    </cofactor>
    <text evidence="7">Binds 1 Fe(2+) ion per subunit.</text>
</comment>
<keyword evidence="10" id="KW-1185">Reference proteome</keyword>
<keyword evidence="4 7" id="KW-0408">Iron</keyword>
<evidence type="ECO:0000256" key="1">
    <source>
        <dbReference type="ARBA" id="ARBA00022679"/>
    </source>
</evidence>
<evidence type="ECO:0000256" key="6">
    <source>
        <dbReference type="ARBA" id="ARBA00048117"/>
    </source>
</evidence>
<reference evidence="9" key="1">
    <citation type="submission" date="2021-04" db="EMBL/GenBank/DDBJ databases">
        <authorList>
            <person name="Postec A."/>
        </authorList>
    </citation>
    <scope>NUCLEOTIDE SEQUENCE</scope>
    <source>
        <strain evidence="9">F1F22</strain>
    </source>
</reference>
<dbReference type="EMBL" id="CP073355">
    <property type="protein sequence ID" value="URA11100.1"/>
    <property type="molecule type" value="Genomic_DNA"/>
</dbReference>
<evidence type="ECO:0000256" key="2">
    <source>
        <dbReference type="ARBA" id="ARBA00022694"/>
    </source>
</evidence>
<dbReference type="EC" id="2.3.1.234" evidence="7"/>
<comment type="function">
    <text evidence="7">Required for the formation of a threonylcarbamoyl group on adenosine at position 37 (t(6)A37) in tRNAs that read codons beginning with adenine. Is involved in the transfer of the threonylcarbamoyl moiety of threonylcarbamoyl-AMP (TC-AMP) to the N6 group of A37, together with TsaE and TsaB. TsaD likely plays a direct catalytic role in this reaction.</text>
</comment>
<sequence length="341" mass="37600">MRILGIETSCDETSVALVENGRTILKERTHSQVMVHKEFDGVVPEIASRQHLVYILSVLEEVISPGQMTEVDAIAVTQGPGLIGSLLVGLGVAKALAYSFQKPLVPVNHIEAHLYAPHLFADIAFPYVGLVASGGHTLLFLVRGFHDYEVLGSTIDDAVGEAFDKLAKVLHLGYPGGPIIDKLAQQGDPDAFLEFGKRPQLLPDTERDRYNFSYSGLKTAFTYRIQHLDNVESKLPNICAAFQREAIDLLLRKSWNALEDHGISRFVISGGVSANSYLRKQVQAWQKKGIETFMAPLEYCGDNAAMVAGRAYHDALKGKYGDLRTDAYSRLGFVRKGKRKV</sequence>
<feature type="domain" description="Gcp-like" evidence="8">
    <location>
        <begin position="23"/>
        <end position="308"/>
    </location>
</feature>
<evidence type="ECO:0000256" key="5">
    <source>
        <dbReference type="ARBA" id="ARBA00023315"/>
    </source>
</evidence>
<evidence type="ECO:0000256" key="3">
    <source>
        <dbReference type="ARBA" id="ARBA00022723"/>
    </source>
</evidence>
<feature type="binding site" evidence="7">
    <location>
        <position position="109"/>
    </location>
    <ligand>
        <name>Fe cation</name>
        <dbReference type="ChEBI" id="CHEBI:24875"/>
    </ligand>
</feature>
<dbReference type="InterPro" id="IPR000905">
    <property type="entry name" value="Gcp-like_dom"/>
</dbReference>
<comment type="similarity">
    <text evidence="7">Belongs to the KAE1 / TsaD family.</text>
</comment>
<keyword evidence="7" id="KW-0963">Cytoplasm</keyword>
<dbReference type="SUPFAM" id="SSF53067">
    <property type="entry name" value="Actin-like ATPase domain"/>
    <property type="match status" value="2"/>
</dbReference>
<keyword evidence="1 7" id="KW-0808">Transferase</keyword>
<evidence type="ECO:0000259" key="8">
    <source>
        <dbReference type="Pfam" id="PF00814"/>
    </source>
</evidence>
<dbReference type="KEGG" id="taqu:KDW03_04700"/>
<dbReference type="GO" id="GO:0061711">
    <property type="term" value="F:tRNA N(6)-L-threonylcarbamoyladenine synthase activity"/>
    <property type="evidence" value="ECO:0007669"/>
    <property type="project" value="UniProtKB-EC"/>
</dbReference>
<dbReference type="InterPro" id="IPR022450">
    <property type="entry name" value="TsaD"/>
</dbReference>
<evidence type="ECO:0000313" key="10">
    <source>
        <dbReference type="Proteomes" id="UP001056539"/>
    </source>
</evidence>
<evidence type="ECO:0000313" key="9">
    <source>
        <dbReference type="EMBL" id="URA11100.1"/>
    </source>
</evidence>
<dbReference type="Gene3D" id="3.30.420.40">
    <property type="match status" value="2"/>
</dbReference>
<dbReference type="PROSITE" id="PS01016">
    <property type="entry name" value="GLYCOPROTEASE"/>
    <property type="match status" value="1"/>
</dbReference>
<feature type="binding site" evidence="7">
    <location>
        <position position="302"/>
    </location>
    <ligand>
        <name>Fe cation</name>
        <dbReference type="ChEBI" id="CHEBI:24875"/>
    </ligand>
</feature>
<feature type="binding site" evidence="7">
    <location>
        <position position="177"/>
    </location>
    <ligand>
        <name>substrate</name>
    </ligand>
</feature>
<dbReference type="AlphaFoldDB" id="A0AAX3BFM7"/>
<dbReference type="GO" id="GO:0005737">
    <property type="term" value="C:cytoplasm"/>
    <property type="evidence" value="ECO:0007669"/>
    <property type="project" value="UniProtKB-SubCell"/>
</dbReference>
<proteinExistence type="inferred from homology"/>
<dbReference type="Proteomes" id="UP001056539">
    <property type="component" value="Chromosome"/>
</dbReference>
<organism evidence="9 10">
    <name type="scientific">Thermospira aquatica</name>
    <dbReference type="NCBI Taxonomy" id="2828656"/>
    <lineage>
        <taxon>Bacteria</taxon>
        <taxon>Pseudomonadati</taxon>
        <taxon>Spirochaetota</taxon>
        <taxon>Spirochaetia</taxon>
        <taxon>Brevinematales</taxon>
        <taxon>Thermospiraceae</taxon>
        <taxon>Thermospira</taxon>
    </lineage>
</organism>
<dbReference type="CDD" id="cd24133">
    <property type="entry name" value="ASKHA_NBD_TsaD_bac"/>
    <property type="match status" value="1"/>
</dbReference>
<comment type="catalytic activity">
    <reaction evidence="6 7">
        <text>L-threonylcarbamoyladenylate + adenosine(37) in tRNA = N(6)-L-threonylcarbamoyladenosine(37) in tRNA + AMP + H(+)</text>
        <dbReference type="Rhea" id="RHEA:37059"/>
        <dbReference type="Rhea" id="RHEA-COMP:10162"/>
        <dbReference type="Rhea" id="RHEA-COMP:10163"/>
        <dbReference type="ChEBI" id="CHEBI:15378"/>
        <dbReference type="ChEBI" id="CHEBI:73682"/>
        <dbReference type="ChEBI" id="CHEBI:74411"/>
        <dbReference type="ChEBI" id="CHEBI:74418"/>
        <dbReference type="ChEBI" id="CHEBI:456215"/>
        <dbReference type="EC" id="2.3.1.234"/>
    </reaction>
</comment>
<evidence type="ECO:0000256" key="4">
    <source>
        <dbReference type="ARBA" id="ARBA00023004"/>
    </source>
</evidence>
<dbReference type="PANTHER" id="PTHR11735:SF6">
    <property type="entry name" value="TRNA N6-ADENOSINE THREONYLCARBAMOYLTRANSFERASE, MITOCHONDRIAL"/>
    <property type="match status" value="1"/>
</dbReference>
<dbReference type="NCBIfam" id="TIGR00329">
    <property type="entry name" value="gcp_kae1"/>
    <property type="match status" value="1"/>
</dbReference>
<dbReference type="HAMAP" id="MF_01445">
    <property type="entry name" value="TsaD"/>
    <property type="match status" value="1"/>
</dbReference>
<reference evidence="9" key="2">
    <citation type="submission" date="2022-06" db="EMBL/GenBank/DDBJ databases">
        <title>Thermospira aquatica gen. nov., sp. nov.</title>
        <authorList>
            <person name="Ben Ali Gam Z."/>
            <person name="Labat M."/>
        </authorList>
    </citation>
    <scope>NUCLEOTIDE SEQUENCE</scope>
    <source>
        <strain evidence="9">F1F22</strain>
    </source>
</reference>